<dbReference type="EMBL" id="JAAAIP010000978">
    <property type="protein sequence ID" value="KAG0311039.1"/>
    <property type="molecule type" value="Genomic_DNA"/>
</dbReference>
<feature type="region of interest" description="Disordered" evidence="2">
    <location>
        <begin position="956"/>
        <end position="998"/>
    </location>
</feature>
<dbReference type="OrthoDB" id="2430562at2759"/>
<feature type="coiled-coil region" evidence="1">
    <location>
        <begin position="534"/>
        <end position="858"/>
    </location>
</feature>
<feature type="region of interest" description="Disordered" evidence="2">
    <location>
        <begin position="1"/>
        <end position="125"/>
    </location>
</feature>
<feature type="compositionally biased region" description="Basic and acidic residues" evidence="2">
    <location>
        <begin position="956"/>
        <end position="966"/>
    </location>
</feature>
<evidence type="ECO:0000256" key="1">
    <source>
        <dbReference type="SAM" id="Coils"/>
    </source>
</evidence>
<evidence type="ECO:0000313" key="4">
    <source>
        <dbReference type="Proteomes" id="UP000738325"/>
    </source>
</evidence>
<feature type="compositionally biased region" description="Basic and acidic residues" evidence="2">
    <location>
        <begin position="205"/>
        <end position="240"/>
    </location>
</feature>
<feature type="region of interest" description="Disordered" evidence="2">
    <location>
        <begin position="920"/>
        <end position="939"/>
    </location>
</feature>
<reference evidence="3" key="1">
    <citation type="journal article" date="2020" name="Fungal Divers.">
        <title>Resolving the Mortierellaceae phylogeny through synthesis of multi-gene phylogenetics and phylogenomics.</title>
        <authorList>
            <person name="Vandepol N."/>
            <person name="Liber J."/>
            <person name="Desiro A."/>
            <person name="Na H."/>
            <person name="Kennedy M."/>
            <person name="Barry K."/>
            <person name="Grigoriev I.V."/>
            <person name="Miller A.N."/>
            <person name="O'Donnell K."/>
            <person name="Stajich J.E."/>
            <person name="Bonito G."/>
        </authorList>
    </citation>
    <scope>NUCLEOTIDE SEQUENCE</scope>
    <source>
        <strain evidence="3">REB-010B</strain>
    </source>
</reference>
<evidence type="ECO:0000313" key="3">
    <source>
        <dbReference type="EMBL" id="KAG0311039.1"/>
    </source>
</evidence>
<feature type="region of interest" description="Disordered" evidence="2">
    <location>
        <begin position="142"/>
        <end position="302"/>
    </location>
</feature>
<feature type="compositionally biased region" description="Low complexity" evidence="2">
    <location>
        <begin position="61"/>
        <end position="75"/>
    </location>
</feature>
<feature type="compositionally biased region" description="Polar residues" evidence="2">
    <location>
        <begin position="871"/>
        <end position="890"/>
    </location>
</feature>
<comment type="caution">
    <text evidence="3">The sequence shown here is derived from an EMBL/GenBank/DDBJ whole genome shotgun (WGS) entry which is preliminary data.</text>
</comment>
<keyword evidence="1" id="KW-0175">Coiled coil</keyword>
<keyword evidence="4" id="KW-1185">Reference proteome</keyword>
<feature type="compositionally biased region" description="Basic and acidic residues" evidence="2">
    <location>
        <begin position="16"/>
        <end position="32"/>
    </location>
</feature>
<gene>
    <name evidence="3" type="ORF">BGZ99_010419</name>
</gene>
<dbReference type="Proteomes" id="UP000738325">
    <property type="component" value="Unassembled WGS sequence"/>
</dbReference>
<feature type="compositionally biased region" description="Basic and acidic residues" evidence="2">
    <location>
        <begin position="924"/>
        <end position="939"/>
    </location>
</feature>
<accession>A0A9P6R4H5</accession>
<name>A0A9P6R4H5_9FUNG</name>
<dbReference type="AlphaFoldDB" id="A0A9P6R4H5"/>
<feature type="compositionally biased region" description="Basic and acidic residues" evidence="2">
    <location>
        <begin position="170"/>
        <end position="185"/>
    </location>
</feature>
<feature type="compositionally biased region" description="Polar residues" evidence="2">
    <location>
        <begin position="145"/>
        <end position="169"/>
    </location>
</feature>
<feature type="compositionally biased region" description="Polar residues" evidence="2">
    <location>
        <begin position="244"/>
        <end position="271"/>
    </location>
</feature>
<organism evidence="3 4">
    <name type="scientific">Dissophora globulifera</name>
    <dbReference type="NCBI Taxonomy" id="979702"/>
    <lineage>
        <taxon>Eukaryota</taxon>
        <taxon>Fungi</taxon>
        <taxon>Fungi incertae sedis</taxon>
        <taxon>Mucoromycota</taxon>
        <taxon>Mortierellomycotina</taxon>
        <taxon>Mortierellomycetes</taxon>
        <taxon>Mortierellales</taxon>
        <taxon>Mortierellaceae</taxon>
        <taxon>Dissophora</taxon>
    </lineage>
</organism>
<proteinExistence type="predicted"/>
<evidence type="ECO:0000256" key="2">
    <source>
        <dbReference type="SAM" id="MobiDB-lite"/>
    </source>
</evidence>
<feature type="compositionally biased region" description="Polar residues" evidence="2">
    <location>
        <begin position="985"/>
        <end position="998"/>
    </location>
</feature>
<feature type="compositionally biased region" description="Polar residues" evidence="2">
    <location>
        <begin position="33"/>
        <end position="43"/>
    </location>
</feature>
<sequence>MASARPRHPSLPTLNDEMRGDGPRIQDLRNGETPRSTKSPLSETRTKMPAEIAIAATDGLSPSSSIPTTPRTPTTANPFSLRSSTHRTHSNGGLIPAAATTTSRDAERDEPESAGSGREGSFRAVYPYPENKDVIVWKSKDPKTARTTTISMLDTRANTDSNSIMSQTRRMMDQKLREKQRDIQRELSSSGHRVEHPTFSRSLSKKKDQDDGEEGSHRKDNDGDDNDRRMEREMGADPSRKPSRGSNINTSSNGSHPPIEKSTSPLNSPTQRDLESFAIGQGNRSRDSVSKRSSSSSSSRAQIQRVLSGKIFISNPRGVALTPSPDASLELAHTNPFKGGPSSSASGTLVTKDQQSMQAQEQMQRYGTQLDGRIHIVQENNRRLLELKLLLEKQSGAMVIHGQDEYIDDGALEDHEDDDWIVERAQWEEANMLLEQSLALQQQLKDDLERERLLSKNKDIRIQELSDRVDAINELNQTHAIERETMRQGSFDQISELERLLAEERRSKGALQLTMSASLTNKEKELVAEGSRQRASHQAEIRTYQLRVQELQDTLRRQEESANVATSKHVDQVTEVRVRIQELEHQLQQERSHQAEEQKARGRVQKRIEDLVLAGERKDDECNRLRNLLNEREEIMRKSQAELEDARSLVLTLEEQLVDQREDAEETRLREQDRFNNEIRQQKEELWESRQELMAERELTRELENRLEVTRDMHESKAEQLKQELEKRTLQLSQTNSNSSSAATTIHQLQTQIHDQERALSEKEDRIQHLEDQIQRLDKELNLVQQQAQSELEDVERDISVLEKDRAQLDELLQRAHQQANEEHLKIDDLTMQLNRRHDQEQRLLERLLKELDTKEILDDQDGVRDDDFDNGNSSRDNDNTESSNNINDSSVYSRIQKMIRRLKQERLYQDEALSKYHQYKIHSQPEQEEKMRRLEEDCARADQEIQDLREKLQSQDFKLREDAQEGRGVSNGSVSRRAHHDPQRQYSQTQQQEMSETVKSLQLRIHGLKQEKQDLQEQLELMQDQIQTMDGTIQDQMEAARSISSKYVEKIDSLQEKCDKLQSEYDKVHREYVKSRKLVVKQEGSLILYLSVIEKLKLQLRGALVDGAPMAQPRGALMDGAPAIEPRS</sequence>
<feature type="compositionally biased region" description="Low complexity" evidence="2">
    <location>
        <begin position="291"/>
        <end position="300"/>
    </location>
</feature>
<protein>
    <submittedName>
        <fullName evidence="3">Uncharacterized protein</fullName>
    </submittedName>
</protein>
<feature type="region of interest" description="Disordered" evidence="2">
    <location>
        <begin position="861"/>
        <end position="890"/>
    </location>
</feature>